<evidence type="ECO:0000256" key="5">
    <source>
        <dbReference type="ARBA" id="ARBA00042675"/>
    </source>
</evidence>
<dbReference type="PANTHER" id="PTHR43407:SF1">
    <property type="entry name" value="LENGSIN"/>
    <property type="match status" value="1"/>
</dbReference>
<dbReference type="Gene3D" id="3.30.590.10">
    <property type="entry name" value="Glutamine synthetase/guanido kinase, catalytic domain"/>
    <property type="match status" value="1"/>
</dbReference>
<comment type="subunit">
    <text evidence="3">Dodecamer. Interacts with BFSP2 and VIM.</text>
</comment>
<name>A0A7S1X5Z8_9CHLO</name>
<comment type="function">
    <text evidence="2">May act as a component of the cytoskeleton or as a chaperone for the reorganization of intermediate filament proteins during terminal differentiation in the lens. Does not seem to have enzymatic activity.</text>
</comment>
<evidence type="ECO:0000256" key="8">
    <source>
        <dbReference type="SAM" id="MobiDB-lite"/>
    </source>
</evidence>
<feature type="domain" description="GS catalytic" evidence="9">
    <location>
        <begin position="257"/>
        <end position="615"/>
    </location>
</feature>
<dbReference type="PROSITE" id="PS51987">
    <property type="entry name" value="GS_CATALYTIC"/>
    <property type="match status" value="1"/>
</dbReference>
<reference evidence="10" key="1">
    <citation type="submission" date="2021-01" db="EMBL/GenBank/DDBJ databases">
        <authorList>
            <person name="Corre E."/>
            <person name="Pelletier E."/>
            <person name="Niang G."/>
            <person name="Scheremetjew M."/>
            <person name="Finn R."/>
            <person name="Kale V."/>
            <person name="Holt S."/>
            <person name="Cochrane G."/>
            <person name="Meng A."/>
            <person name="Brown T."/>
            <person name="Cohen L."/>
        </authorList>
    </citation>
    <scope>NUCLEOTIDE SEQUENCE</scope>
    <source>
        <strain evidence="10">PLY429</strain>
    </source>
</reference>
<feature type="region of interest" description="Disordered" evidence="8">
    <location>
        <begin position="166"/>
        <end position="200"/>
    </location>
</feature>
<accession>A0A7S1X5Z8</accession>
<dbReference type="SUPFAM" id="SSF55931">
    <property type="entry name" value="Glutamine synthetase/guanido kinase"/>
    <property type="match status" value="1"/>
</dbReference>
<feature type="region of interest" description="Disordered" evidence="8">
    <location>
        <begin position="395"/>
        <end position="417"/>
    </location>
</feature>
<evidence type="ECO:0000256" key="1">
    <source>
        <dbReference type="ARBA" id="ARBA00009897"/>
    </source>
</evidence>
<evidence type="ECO:0000256" key="4">
    <source>
        <dbReference type="ARBA" id="ARBA00039404"/>
    </source>
</evidence>
<dbReference type="GO" id="GO:0004356">
    <property type="term" value="F:glutamine synthetase activity"/>
    <property type="evidence" value="ECO:0007669"/>
    <property type="project" value="InterPro"/>
</dbReference>
<dbReference type="InterPro" id="IPR008146">
    <property type="entry name" value="Gln_synth_cat_dom"/>
</dbReference>
<dbReference type="EMBL" id="HBGG01025165">
    <property type="protein sequence ID" value="CAD9210797.1"/>
    <property type="molecule type" value="Transcribed_RNA"/>
</dbReference>
<dbReference type="SMART" id="SM01230">
    <property type="entry name" value="Gln-synt_C"/>
    <property type="match status" value="1"/>
</dbReference>
<evidence type="ECO:0000256" key="3">
    <source>
        <dbReference type="ARBA" id="ARBA00038790"/>
    </source>
</evidence>
<evidence type="ECO:0000256" key="7">
    <source>
        <dbReference type="RuleBase" id="RU000384"/>
    </source>
</evidence>
<dbReference type="AlphaFoldDB" id="A0A7S1X5Z8"/>
<feature type="region of interest" description="Disordered" evidence="8">
    <location>
        <begin position="1"/>
        <end position="24"/>
    </location>
</feature>
<dbReference type="InterPro" id="IPR014746">
    <property type="entry name" value="Gln_synth/guanido_kin_cat_dom"/>
</dbReference>
<dbReference type="Pfam" id="PF00120">
    <property type="entry name" value="Gln-synt_C"/>
    <property type="match status" value="1"/>
</dbReference>
<evidence type="ECO:0000256" key="2">
    <source>
        <dbReference type="ARBA" id="ARBA00037583"/>
    </source>
</evidence>
<organism evidence="10">
    <name type="scientific">Tetraselmis chuii</name>
    <dbReference type="NCBI Taxonomy" id="63592"/>
    <lineage>
        <taxon>Eukaryota</taxon>
        <taxon>Viridiplantae</taxon>
        <taxon>Chlorophyta</taxon>
        <taxon>core chlorophytes</taxon>
        <taxon>Chlorodendrophyceae</taxon>
        <taxon>Chlorodendrales</taxon>
        <taxon>Chlorodendraceae</taxon>
        <taxon>Tetraselmis</taxon>
    </lineage>
</organism>
<dbReference type="GO" id="GO:0005737">
    <property type="term" value="C:cytoplasm"/>
    <property type="evidence" value="ECO:0007669"/>
    <property type="project" value="TreeGrafter"/>
</dbReference>
<dbReference type="GO" id="GO:0016020">
    <property type="term" value="C:membrane"/>
    <property type="evidence" value="ECO:0007669"/>
    <property type="project" value="TreeGrafter"/>
</dbReference>
<evidence type="ECO:0000259" key="9">
    <source>
        <dbReference type="PROSITE" id="PS51987"/>
    </source>
</evidence>
<evidence type="ECO:0000313" key="10">
    <source>
        <dbReference type="EMBL" id="CAD9210797.1"/>
    </source>
</evidence>
<comment type="similarity">
    <text evidence="1 6 7">Belongs to the glutamine synthetase family.</text>
</comment>
<gene>
    <name evidence="10" type="ORF">TCHU04912_LOCUS13036</name>
</gene>
<dbReference type="PANTHER" id="PTHR43407">
    <property type="entry name" value="GLUTAMINE SYNTHETASE"/>
    <property type="match status" value="1"/>
</dbReference>
<evidence type="ECO:0000256" key="6">
    <source>
        <dbReference type="PROSITE-ProRule" id="PRU01331"/>
    </source>
</evidence>
<protein>
    <recommendedName>
        <fullName evidence="4">Lengsin</fullName>
    </recommendedName>
    <alternativeName>
        <fullName evidence="5">Glutamate-ammonia ligase domain-containing protein 1</fullName>
    </alternativeName>
</protein>
<sequence>MIVESRPMLNLGRKNTGPNPFLDDATSPEDLEWLEEYGDKATAEILAVGRQLDGITSDMLLRLAGVRVGENHSLNSRLEGVRKLFREKSRGKQSEPLSVDAVCEDAMEKQTSPLAGMDWLMALTADLIRLEVVDVHGCSRGLTVGVEKFLSTGMDGLGIRISYANPTPANKSGTQSPLSLSSRSLNDGSGSDKAGSTTSSGPACCALPVARDPTVAGDAPLVTFLPWTSRAKHERVVSVLCETKCVGQGREWQAANPRHIARRQLQHLHSAGFLLRSSFQPTFVVMDGKQWPRRLEAEEVTQLSEELAASGIPCDELVVSREDDDRSSDDVTVHAVLREQRGLDAADAVFRLRNGVREFFTLQDDRRAATFMTQPFADQPASFMHFQHSIAALDASSSPANTGRDKPRTSEAAASSPVAAAVDSISSDERHWLAGLQRHAPALAALGAPTVNCYQKVVLTGSKTRCLTTLCPVTESDTPTVTIGTRSAADSDDCAACFENRHCRAPANPYLILAATVASGLDGLSRQLEPAEGEAAGCALMGAPTNLAEALESLEADDVISGALGPALMAWFREVKDTELCLLGDETGSSSSTPLTAASTDSALAVQRQVYTNFM</sequence>
<proteinExistence type="inferred from homology"/>